<reference evidence="8" key="1">
    <citation type="submission" date="2017-10" db="EMBL/GenBank/DDBJ databases">
        <authorList>
            <person name="Kravchenko I.K."/>
            <person name="Grouzdev D.S."/>
        </authorList>
    </citation>
    <scope>NUCLEOTIDE SEQUENCE [LARGE SCALE GENOMIC DNA]</scope>
    <source>
        <strain evidence="8">B2</strain>
    </source>
</reference>
<dbReference type="PANTHER" id="PTHR30136">
    <property type="entry name" value="HELIX-TURN-HELIX TRANSCRIPTIONAL REGULATOR, ICLR FAMILY"/>
    <property type="match status" value="1"/>
</dbReference>
<dbReference type="Proteomes" id="UP000225379">
    <property type="component" value="Unassembled WGS sequence"/>
</dbReference>
<dbReference type="SUPFAM" id="SSF46785">
    <property type="entry name" value="Winged helix' DNA-binding domain"/>
    <property type="match status" value="1"/>
</dbReference>
<organism evidence="7 8">
    <name type="scientific">Azospirillum palustre</name>
    <dbReference type="NCBI Taxonomy" id="2044885"/>
    <lineage>
        <taxon>Bacteria</taxon>
        <taxon>Pseudomonadati</taxon>
        <taxon>Pseudomonadota</taxon>
        <taxon>Alphaproteobacteria</taxon>
        <taxon>Rhodospirillales</taxon>
        <taxon>Azospirillaceae</taxon>
        <taxon>Azospirillum</taxon>
    </lineage>
</organism>
<comment type="caution">
    <text evidence="7">The sequence shown here is derived from an EMBL/GenBank/DDBJ whole genome shotgun (WGS) entry which is preliminary data.</text>
</comment>
<keyword evidence="3" id="KW-0804">Transcription</keyword>
<dbReference type="Gene3D" id="1.10.10.10">
    <property type="entry name" value="Winged helix-like DNA-binding domain superfamily/Winged helix DNA-binding domain"/>
    <property type="match status" value="1"/>
</dbReference>
<dbReference type="AlphaFoldDB" id="A0A2B8BJ08"/>
<dbReference type="InterPro" id="IPR036390">
    <property type="entry name" value="WH_DNA-bd_sf"/>
</dbReference>
<evidence type="ECO:0000256" key="2">
    <source>
        <dbReference type="ARBA" id="ARBA00023125"/>
    </source>
</evidence>
<dbReference type="InterPro" id="IPR029016">
    <property type="entry name" value="GAF-like_dom_sf"/>
</dbReference>
<dbReference type="InterPro" id="IPR036388">
    <property type="entry name" value="WH-like_DNA-bd_sf"/>
</dbReference>
<feature type="domain" description="IclR-ED" evidence="6">
    <location>
        <begin position="89"/>
        <end position="244"/>
    </location>
</feature>
<name>A0A2B8BJ08_9PROT</name>
<dbReference type="EMBL" id="PDKW01000037">
    <property type="protein sequence ID" value="PGH58776.1"/>
    <property type="molecule type" value="Genomic_DNA"/>
</dbReference>
<evidence type="ECO:0000256" key="4">
    <source>
        <dbReference type="SAM" id="MobiDB-lite"/>
    </source>
</evidence>
<proteinExistence type="predicted"/>
<dbReference type="GO" id="GO:0003700">
    <property type="term" value="F:DNA-binding transcription factor activity"/>
    <property type="evidence" value="ECO:0007669"/>
    <property type="project" value="TreeGrafter"/>
</dbReference>
<dbReference type="GO" id="GO:0003677">
    <property type="term" value="F:DNA binding"/>
    <property type="evidence" value="ECO:0007669"/>
    <property type="project" value="UniProtKB-KW"/>
</dbReference>
<dbReference type="SUPFAM" id="SSF55781">
    <property type="entry name" value="GAF domain-like"/>
    <property type="match status" value="1"/>
</dbReference>
<evidence type="ECO:0000256" key="1">
    <source>
        <dbReference type="ARBA" id="ARBA00023015"/>
    </source>
</evidence>
<evidence type="ECO:0000259" key="5">
    <source>
        <dbReference type="PROSITE" id="PS51077"/>
    </source>
</evidence>
<feature type="region of interest" description="Disordered" evidence="4">
    <location>
        <begin position="1"/>
        <end position="23"/>
    </location>
</feature>
<keyword evidence="1" id="KW-0805">Transcription regulation</keyword>
<dbReference type="PROSITE" id="PS51078">
    <property type="entry name" value="ICLR_ED"/>
    <property type="match status" value="1"/>
</dbReference>
<evidence type="ECO:0000259" key="6">
    <source>
        <dbReference type="PROSITE" id="PS51078"/>
    </source>
</evidence>
<protein>
    <submittedName>
        <fullName evidence="7">IclR family transcriptional regulator</fullName>
    </submittedName>
</protein>
<gene>
    <name evidence="7" type="ORF">CRT60_01920</name>
</gene>
<dbReference type="PROSITE" id="PS51077">
    <property type="entry name" value="HTH_ICLR"/>
    <property type="match status" value="1"/>
</dbReference>
<dbReference type="InterPro" id="IPR005471">
    <property type="entry name" value="Tscrpt_reg_IclR_N"/>
</dbReference>
<evidence type="ECO:0000313" key="7">
    <source>
        <dbReference type="EMBL" id="PGH58776.1"/>
    </source>
</evidence>
<dbReference type="SMART" id="SM00346">
    <property type="entry name" value="HTH_ICLR"/>
    <property type="match status" value="1"/>
</dbReference>
<dbReference type="GO" id="GO:0045892">
    <property type="term" value="P:negative regulation of DNA-templated transcription"/>
    <property type="evidence" value="ECO:0007669"/>
    <property type="project" value="TreeGrafter"/>
</dbReference>
<evidence type="ECO:0000256" key="3">
    <source>
        <dbReference type="ARBA" id="ARBA00023163"/>
    </source>
</evidence>
<dbReference type="Gene3D" id="3.30.450.40">
    <property type="match status" value="2"/>
</dbReference>
<dbReference type="OrthoDB" id="6166718at2"/>
<dbReference type="InterPro" id="IPR050707">
    <property type="entry name" value="HTH_MetabolicPath_Reg"/>
</dbReference>
<accession>A0A2B8BJ08</accession>
<dbReference type="Pfam" id="PF09339">
    <property type="entry name" value="HTH_IclR"/>
    <property type="match status" value="1"/>
</dbReference>
<dbReference type="InterPro" id="IPR014757">
    <property type="entry name" value="Tscrpt_reg_IclR_C"/>
</dbReference>
<feature type="domain" description="HTH iclR-type" evidence="5">
    <location>
        <begin position="27"/>
        <end position="88"/>
    </location>
</feature>
<keyword evidence="2" id="KW-0238">DNA-binding</keyword>
<keyword evidence="8" id="KW-1185">Reference proteome</keyword>
<evidence type="ECO:0000313" key="8">
    <source>
        <dbReference type="Proteomes" id="UP000225379"/>
    </source>
</evidence>
<sequence>MHAEAANEGCDMTDAKPTTTAASAGGVESVDRALSIVGCFQAGDHALSLTEIAARTGLYKSTILRLTVSLERAGYLVRHQDKSYRLGPELMRLGGLYQRSLRLEDHVRPVLRQLMRESGESASFFRREGAWRICAFREDSTQAIRDHVHEGDRLPLDRGAAGHVLTRFAGQGSAADFAALPLLSFGERESETGAAAVPVFSQRDGLVGALTLSGPLTRFTGERVAVMAPLLLAAGSRLSETLGGHYPDSASQSA</sequence>
<dbReference type="PANTHER" id="PTHR30136:SF39">
    <property type="entry name" value="TRANSCRIPTIONAL REGULATORY PROTEIN"/>
    <property type="match status" value="1"/>
</dbReference>